<dbReference type="OrthoDB" id="2195091at2759"/>
<dbReference type="VEuPathDB" id="MicrosporidiaDB:EROM_082020"/>
<evidence type="ECO:0000313" key="4">
    <source>
        <dbReference type="Proteomes" id="UP000010094"/>
    </source>
</evidence>
<feature type="transmembrane region" description="Helical" evidence="2">
    <location>
        <begin position="55"/>
        <end position="73"/>
    </location>
</feature>
<accession>I6ZV42</accession>
<name>I6ZV42_ENCRO</name>
<feature type="transmembrane region" description="Helical" evidence="2">
    <location>
        <begin position="156"/>
        <end position="180"/>
    </location>
</feature>
<dbReference type="RefSeq" id="XP_009265113.1">
    <property type="nucleotide sequence ID" value="XM_009266838.1"/>
</dbReference>
<proteinExistence type="inferred from homology"/>
<evidence type="ECO:0000256" key="1">
    <source>
        <dbReference type="ARBA" id="ARBA00010346"/>
    </source>
</evidence>
<dbReference type="HOGENOM" id="CLU_059413_0_0_1"/>
<organism evidence="3 4">
    <name type="scientific">Encephalitozoon romaleae (strain SJ-2008)</name>
    <name type="common">Microsporidian parasite</name>
    <dbReference type="NCBI Taxonomy" id="1178016"/>
    <lineage>
        <taxon>Eukaryota</taxon>
        <taxon>Fungi</taxon>
        <taxon>Fungi incertae sedis</taxon>
        <taxon>Microsporidia</taxon>
        <taxon>Unikaryonidae</taxon>
        <taxon>Encephalitozoon</taxon>
    </lineage>
</organism>
<reference evidence="3 4" key="1">
    <citation type="journal article" date="2012" name="Proc. Natl. Acad. Sci. U.S.A.">
        <title>Gain and loss of multiple functionally related, horizontally transferred genes in the reduced genomes of two microsporidian parasites.</title>
        <authorList>
            <person name="Pombert J.-F."/>
            <person name="Selman M."/>
            <person name="Burki F."/>
            <person name="Bardell F.T."/>
            <person name="Farinelli L."/>
            <person name="Solter L.F."/>
            <person name="Whitman D.W."/>
            <person name="Weiss L.M."/>
            <person name="Corradi N."/>
            <person name="Keeling P.J."/>
        </authorList>
    </citation>
    <scope>NUCLEOTIDE SEQUENCE [LARGE SCALE GENOMIC DNA]</scope>
    <source>
        <strain evidence="3 4">SJ-2008</strain>
    </source>
</reference>
<dbReference type="AlphaFoldDB" id="I6ZV42"/>
<feature type="transmembrane region" description="Helical" evidence="2">
    <location>
        <begin position="94"/>
        <end position="114"/>
    </location>
</feature>
<keyword evidence="2" id="KW-0472">Membrane</keyword>
<keyword evidence="2" id="KW-0812">Transmembrane</keyword>
<feature type="transmembrane region" description="Helical" evidence="2">
    <location>
        <begin position="186"/>
        <end position="203"/>
    </location>
</feature>
<feature type="transmembrane region" description="Helical" evidence="2">
    <location>
        <begin position="24"/>
        <end position="43"/>
    </location>
</feature>
<evidence type="ECO:0000313" key="3">
    <source>
        <dbReference type="EMBL" id="AFN83616.1"/>
    </source>
</evidence>
<dbReference type="GeneID" id="20521937"/>
<dbReference type="EMBL" id="CP003525">
    <property type="protein sequence ID" value="AFN83616.1"/>
    <property type="molecule type" value="Genomic_DNA"/>
</dbReference>
<gene>
    <name evidence="3" type="ordered locus">EROM_082020</name>
</gene>
<dbReference type="InterPro" id="IPR019081">
    <property type="entry name" value="UPF0328"/>
</dbReference>
<keyword evidence="4" id="KW-1185">Reference proteome</keyword>
<protein>
    <submittedName>
        <fullName evidence="3">Uncharacterized protein</fullName>
    </submittedName>
</protein>
<dbReference type="Pfam" id="PF09591">
    <property type="entry name" value="DUF2463"/>
    <property type="match status" value="1"/>
</dbReference>
<sequence length="257" mass="29565">MNILGLYKIRESSEKKNKPSQSQYKGFLAFISMALPMLIYYIFKEHEFDGNPLLKFLTVLPPLSYSAVEYFTLFRDNWYSDWKSLTILQRMFYFIFNILFAMFSIVSIFSAIIFPFAEWDDNDGVLANSVFLPSLFVPLPYLLCTSCSLTPELISFIDTGTTICIDLVILSLSIVSLILLSKGPEHYIYIPTSSLIFILVRSLKEYIFPSSKYLEYIITWRTLIFIVIFLTNVFIYVSVGLSISTPSRIEAFLGSKS</sequence>
<feature type="transmembrane region" description="Helical" evidence="2">
    <location>
        <begin position="126"/>
        <end position="144"/>
    </location>
</feature>
<dbReference type="KEGG" id="ero:EROM_082020"/>
<dbReference type="Proteomes" id="UP000010094">
    <property type="component" value="Chromosome VIII"/>
</dbReference>
<evidence type="ECO:0000256" key="2">
    <source>
        <dbReference type="SAM" id="Phobius"/>
    </source>
</evidence>
<keyword evidence="2" id="KW-1133">Transmembrane helix</keyword>
<feature type="transmembrane region" description="Helical" evidence="2">
    <location>
        <begin position="223"/>
        <end position="243"/>
    </location>
</feature>
<comment type="similarity">
    <text evidence="1">Belongs to the UPF0328 family.</text>
</comment>